<dbReference type="InterPro" id="IPR001753">
    <property type="entry name" value="Enoyl-CoA_hydra/iso"/>
</dbReference>
<dbReference type="SUPFAM" id="SSF52096">
    <property type="entry name" value="ClpP/crotonase"/>
    <property type="match status" value="1"/>
</dbReference>
<sequence>MNTASPQAVLLDVEQGVATVTLNRPEAMNALDRTVKEGLLEALRSVAEDPAVRVVVLTGAGDRAFCVGQDLKEHVTLLEDSSPWETVTEHYNPIVTLLAEMPKPVIARVNGACAGAGVAFAMACDVRIMAAEATVTFAFSGIGLSCDSGTSWHLPRLVGTARAKELLLLGGRLSAQEALDMGLVGSVVPAAELDEAVQAVAARFAMGPTLAFGAIKSALHHAQGTDLQGALAHEATLMKRTGSSEDHRNAVDAFLAKEQPRFTGR</sequence>
<reference evidence="3 4" key="1">
    <citation type="submission" date="2017-06" db="EMBL/GenBank/DDBJ databases">
        <authorList>
            <person name="Kim H.J."/>
            <person name="Triplett B.A."/>
        </authorList>
    </citation>
    <scope>NUCLEOTIDE SEQUENCE [LARGE SCALE GENOMIC DNA]</scope>
    <source>
        <strain evidence="3 4">DSM 22179</strain>
    </source>
</reference>
<dbReference type="PROSITE" id="PS00166">
    <property type="entry name" value="ENOYL_COA_HYDRATASE"/>
    <property type="match status" value="1"/>
</dbReference>
<dbReference type="RefSeq" id="WP_088817588.1">
    <property type="nucleotide sequence ID" value="NZ_FYEZ01000001.1"/>
</dbReference>
<dbReference type="PANTHER" id="PTHR43459:SF1">
    <property type="entry name" value="EG:BACN32G11.4 PROTEIN"/>
    <property type="match status" value="1"/>
</dbReference>
<dbReference type="Proteomes" id="UP000198122">
    <property type="component" value="Unassembled WGS sequence"/>
</dbReference>
<protein>
    <submittedName>
        <fullName evidence="3">Enoyl-CoA hydratase</fullName>
    </submittedName>
</protein>
<evidence type="ECO:0000256" key="2">
    <source>
        <dbReference type="RuleBase" id="RU003707"/>
    </source>
</evidence>
<organism evidence="3 4">
    <name type="scientific">Kytococcus aerolatus</name>
    <dbReference type="NCBI Taxonomy" id="592308"/>
    <lineage>
        <taxon>Bacteria</taxon>
        <taxon>Bacillati</taxon>
        <taxon>Actinomycetota</taxon>
        <taxon>Actinomycetes</taxon>
        <taxon>Micrococcales</taxon>
        <taxon>Kytococcaceae</taxon>
        <taxon>Kytococcus</taxon>
    </lineage>
</organism>
<dbReference type="PANTHER" id="PTHR43459">
    <property type="entry name" value="ENOYL-COA HYDRATASE"/>
    <property type="match status" value="1"/>
</dbReference>
<keyword evidence="4" id="KW-1185">Reference proteome</keyword>
<evidence type="ECO:0000256" key="1">
    <source>
        <dbReference type="ARBA" id="ARBA00005254"/>
    </source>
</evidence>
<dbReference type="Pfam" id="PF00378">
    <property type="entry name" value="ECH_1"/>
    <property type="match status" value="1"/>
</dbReference>
<name>A0A212T7T0_9MICO</name>
<accession>A0A212T7T0</accession>
<dbReference type="InterPro" id="IPR014748">
    <property type="entry name" value="Enoyl-CoA_hydra_C"/>
</dbReference>
<proteinExistence type="inferred from homology"/>
<dbReference type="EMBL" id="FYEZ01000001">
    <property type="protein sequence ID" value="SNC62055.1"/>
    <property type="molecule type" value="Genomic_DNA"/>
</dbReference>
<dbReference type="Gene3D" id="3.90.226.10">
    <property type="entry name" value="2-enoyl-CoA Hydratase, Chain A, domain 1"/>
    <property type="match status" value="1"/>
</dbReference>
<dbReference type="InterPro" id="IPR029045">
    <property type="entry name" value="ClpP/crotonase-like_dom_sf"/>
</dbReference>
<dbReference type="OrthoDB" id="8452484at2"/>
<comment type="similarity">
    <text evidence="1 2">Belongs to the enoyl-CoA hydratase/isomerase family.</text>
</comment>
<gene>
    <name evidence="3" type="ORF">SAMN05445756_0610</name>
</gene>
<dbReference type="Gene3D" id="1.10.12.10">
    <property type="entry name" value="Lyase 2-enoyl-coa Hydratase, Chain A, domain 2"/>
    <property type="match status" value="1"/>
</dbReference>
<evidence type="ECO:0000313" key="3">
    <source>
        <dbReference type="EMBL" id="SNC62055.1"/>
    </source>
</evidence>
<dbReference type="CDD" id="cd06558">
    <property type="entry name" value="crotonase-like"/>
    <property type="match status" value="1"/>
</dbReference>
<evidence type="ECO:0000313" key="4">
    <source>
        <dbReference type="Proteomes" id="UP000198122"/>
    </source>
</evidence>
<dbReference type="InterPro" id="IPR018376">
    <property type="entry name" value="Enoyl-CoA_hyd/isom_CS"/>
</dbReference>
<dbReference type="AlphaFoldDB" id="A0A212T7T0"/>
<dbReference type="GO" id="GO:0003824">
    <property type="term" value="F:catalytic activity"/>
    <property type="evidence" value="ECO:0007669"/>
    <property type="project" value="InterPro"/>
</dbReference>